<dbReference type="NCBIfam" id="TIGR01575">
    <property type="entry name" value="rimI"/>
    <property type="match status" value="1"/>
</dbReference>
<dbReference type="CDD" id="cd04301">
    <property type="entry name" value="NAT_SF"/>
    <property type="match status" value="1"/>
</dbReference>
<reference evidence="7 9" key="1">
    <citation type="submission" date="2017-11" db="EMBL/GenBank/DDBJ databases">
        <title>Comparitive Functional Genomics of Dry Heat Resistant strains isolated from the Viking Spacecraft.</title>
        <authorList>
            <person name="Seuylemezian A."/>
            <person name="Cooper K."/>
            <person name="Vaishampayan P."/>
        </authorList>
    </citation>
    <scope>NUCLEOTIDE SEQUENCE [LARGE SCALE GENOMIC DNA]</scope>
    <source>
        <strain evidence="7 9">M4.6</strain>
    </source>
</reference>
<dbReference type="RefSeq" id="WP_101578000.1">
    <property type="nucleotide sequence ID" value="NZ_PGVA01000029.1"/>
</dbReference>
<dbReference type="Pfam" id="PF00583">
    <property type="entry name" value="Acetyltransf_1"/>
    <property type="match status" value="1"/>
</dbReference>
<evidence type="ECO:0000256" key="1">
    <source>
        <dbReference type="ARBA" id="ARBA00005395"/>
    </source>
</evidence>
<dbReference type="PROSITE" id="PS51186">
    <property type="entry name" value="GNAT"/>
    <property type="match status" value="1"/>
</dbReference>
<dbReference type="OrthoDB" id="9794566at2"/>
<dbReference type="Proteomes" id="UP000234951">
    <property type="component" value="Unassembled WGS sequence"/>
</dbReference>
<sequence>MDESLSFRFMKEEDIDQVLIIEHESFSTPWSREAFINEIATNQFAVYIVLEDGNQIVGYCGAWIVVDEAHITNVALLPGYRGKKLGEALMLKMFSVAKELGARTMTLEVRVSNDVAQSLYRKLGFQDGAIRKNYYTDNQEDALVMWVNLT</sequence>
<dbReference type="InterPro" id="IPR000182">
    <property type="entry name" value="GNAT_dom"/>
</dbReference>
<evidence type="ECO:0000313" key="7">
    <source>
        <dbReference type="EMBL" id="PLR81867.1"/>
    </source>
</evidence>
<evidence type="ECO:0000313" key="9">
    <source>
        <dbReference type="Proteomes" id="UP000234951"/>
    </source>
</evidence>
<evidence type="ECO:0000259" key="6">
    <source>
        <dbReference type="PROSITE" id="PS51186"/>
    </source>
</evidence>
<keyword evidence="10" id="KW-1185">Reference proteome</keyword>
<dbReference type="Proteomes" id="UP000235114">
    <property type="component" value="Unassembled WGS sequence"/>
</dbReference>
<protein>
    <recommendedName>
        <fullName evidence="5">[Ribosomal protein bS18]-alanine N-acetyltransferase</fullName>
        <ecNumber evidence="5">2.3.1.266</ecNumber>
    </recommendedName>
</protein>
<comment type="subcellular location">
    <subcellularLocation>
        <location evidence="5">Cytoplasm</location>
    </subcellularLocation>
</comment>
<comment type="function">
    <text evidence="5">Acetylates the N-terminal alanine of ribosomal protein bS18.</text>
</comment>
<proteinExistence type="inferred from homology"/>
<evidence type="ECO:0000256" key="5">
    <source>
        <dbReference type="RuleBase" id="RU363094"/>
    </source>
</evidence>
<comment type="similarity">
    <text evidence="1 5">Belongs to the acetyltransferase family. RimI subfamily.</text>
</comment>
<organism evidence="7 9">
    <name type="scientific">Bacillus canaveralius</name>
    <dbReference type="NCBI Taxonomy" id="1403243"/>
    <lineage>
        <taxon>Bacteria</taxon>
        <taxon>Bacillati</taxon>
        <taxon>Bacillota</taxon>
        <taxon>Bacilli</taxon>
        <taxon>Bacillales</taxon>
        <taxon>Bacillaceae</taxon>
        <taxon>Bacillus</taxon>
    </lineage>
</organism>
<keyword evidence="4" id="KW-0012">Acyltransferase</keyword>
<accession>A0A2N5GKB0</accession>
<dbReference type="EMBL" id="PGVD01000043">
    <property type="protein sequence ID" value="PLR95021.1"/>
    <property type="molecule type" value="Genomic_DNA"/>
</dbReference>
<gene>
    <name evidence="7" type="primary">rimI</name>
    <name evidence="7" type="ORF">CU635_13995</name>
    <name evidence="8" type="ORF">CVD25_15470</name>
</gene>
<dbReference type="AlphaFoldDB" id="A0A2N5GKB0"/>
<dbReference type="InterPro" id="IPR006464">
    <property type="entry name" value="AcTrfase_RimI/Ard1"/>
</dbReference>
<keyword evidence="2 5" id="KW-0963">Cytoplasm</keyword>
<reference evidence="8 10" key="2">
    <citation type="submission" date="2017-12" db="EMBL/GenBank/DDBJ databases">
        <title>Comparative Functional Genomics of Dry Heat Resistant strains isolated from the Viking Spacecraft.</title>
        <authorList>
            <person name="Seuylemezian A."/>
            <person name="Cooper K."/>
            <person name="Vaishampayan P."/>
        </authorList>
    </citation>
    <scope>NUCLEOTIDE SEQUENCE [LARGE SCALE GENOMIC DNA]</scope>
    <source>
        <strain evidence="8 10">ATCC 29669</strain>
    </source>
</reference>
<dbReference type="InterPro" id="IPR016181">
    <property type="entry name" value="Acyl_CoA_acyltransferase"/>
</dbReference>
<dbReference type="EMBL" id="PGVA01000029">
    <property type="protein sequence ID" value="PLR81867.1"/>
    <property type="molecule type" value="Genomic_DNA"/>
</dbReference>
<dbReference type="InterPro" id="IPR050680">
    <property type="entry name" value="YpeA/RimI_acetyltransf"/>
</dbReference>
<dbReference type="Gene3D" id="3.40.630.30">
    <property type="match status" value="1"/>
</dbReference>
<keyword evidence="3 7" id="KW-0808">Transferase</keyword>
<evidence type="ECO:0000256" key="3">
    <source>
        <dbReference type="ARBA" id="ARBA00022679"/>
    </source>
</evidence>
<comment type="caution">
    <text evidence="7">The sequence shown here is derived from an EMBL/GenBank/DDBJ whole genome shotgun (WGS) entry which is preliminary data.</text>
</comment>
<evidence type="ECO:0000313" key="10">
    <source>
        <dbReference type="Proteomes" id="UP000235114"/>
    </source>
</evidence>
<dbReference type="SUPFAM" id="SSF55729">
    <property type="entry name" value="Acyl-CoA N-acyltransferases (Nat)"/>
    <property type="match status" value="1"/>
</dbReference>
<dbReference type="EC" id="2.3.1.266" evidence="5"/>
<evidence type="ECO:0000313" key="8">
    <source>
        <dbReference type="EMBL" id="PLR95021.1"/>
    </source>
</evidence>
<comment type="catalytic activity">
    <reaction evidence="5">
        <text>N-terminal L-alanyl-[ribosomal protein bS18] + acetyl-CoA = N-terminal N(alpha)-acetyl-L-alanyl-[ribosomal protein bS18] + CoA + H(+)</text>
        <dbReference type="Rhea" id="RHEA:43756"/>
        <dbReference type="Rhea" id="RHEA-COMP:10676"/>
        <dbReference type="Rhea" id="RHEA-COMP:10677"/>
        <dbReference type="ChEBI" id="CHEBI:15378"/>
        <dbReference type="ChEBI" id="CHEBI:57287"/>
        <dbReference type="ChEBI" id="CHEBI:57288"/>
        <dbReference type="ChEBI" id="CHEBI:64718"/>
        <dbReference type="ChEBI" id="CHEBI:83683"/>
        <dbReference type="EC" id="2.3.1.266"/>
    </reaction>
</comment>
<dbReference type="GO" id="GO:0008999">
    <property type="term" value="F:protein-N-terminal-alanine acetyltransferase activity"/>
    <property type="evidence" value="ECO:0007669"/>
    <property type="project" value="UniProtKB-EC"/>
</dbReference>
<evidence type="ECO:0000256" key="4">
    <source>
        <dbReference type="ARBA" id="ARBA00023315"/>
    </source>
</evidence>
<dbReference type="PANTHER" id="PTHR43420">
    <property type="entry name" value="ACETYLTRANSFERASE"/>
    <property type="match status" value="1"/>
</dbReference>
<evidence type="ECO:0000256" key="2">
    <source>
        <dbReference type="ARBA" id="ARBA00022490"/>
    </source>
</evidence>
<name>A0A2N5GKB0_9BACI</name>
<dbReference type="PANTHER" id="PTHR43420:SF44">
    <property type="entry name" value="ACETYLTRANSFERASE YPEA"/>
    <property type="match status" value="1"/>
</dbReference>
<dbReference type="GO" id="GO:0005737">
    <property type="term" value="C:cytoplasm"/>
    <property type="evidence" value="ECO:0007669"/>
    <property type="project" value="UniProtKB-SubCell"/>
</dbReference>
<feature type="domain" description="N-acetyltransferase" evidence="6">
    <location>
        <begin position="5"/>
        <end position="150"/>
    </location>
</feature>